<feature type="compositionally biased region" description="Low complexity" evidence="7">
    <location>
        <begin position="139"/>
        <end position="152"/>
    </location>
</feature>
<dbReference type="Proteomes" id="UP000000311">
    <property type="component" value="Unassembled WGS sequence"/>
</dbReference>
<comment type="subcellular location">
    <subcellularLocation>
        <location evidence="1">Membrane</location>
        <topology evidence="1">Single-pass type IV membrane protein</topology>
    </subcellularLocation>
</comment>
<evidence type="ECO:0000256" key="3">
    <source>
        <dbReference type="ARBA" id="ARBA00022692"/>
    </source>
</evidence>
<dbReference type="AlphaFoldDB" id="E2A3F5"/>
<dbReference type="InParanoid" id="E2A3F5"/>
<dbReference type="PANTHER" id="PTHR10809:SF6">
    <property type="entry name" value="AT11025P-RELATED"/>
    <property type="match status" value="1"/>
</dbReference>
<feature type="transmembrane region" description="Helical" evidence="8">
    <location>
        <begin position="239"/>
        <end position="259"/>
    </location>
</feature>
<dbReference type="InterPro" id="IPR013783">
    <property type="entry name" value="Ig-like_fold"/>
</dbReference>
<comment type="similarity">
    <text evidence="2">Belongs to the VAMP-associated protein (VAP) (TC 9.B.17) family.</text>
</comment>
<dbReference type="KEGG" id="cfo:105248007"/>
<protein>
    <submittedName>
        <fullName evidence="10">Vesicle-associated membrane protein-associated protein A</fullName>
    </submittedName>
</protein>
<evidence type="ECO:0000256" key="5">
    <source>
        <dbReference type="ARBA" id="ARBA00023136"/>
    </source>
</evidence>
<dbReference type="InterPro" id="IPR016763">
    <property type="entry name" value="VAP"/>
</dbReference>
<dbReference type="PROSITE" id="PS50202">
    <property type="entry name" value="MSP"/>
    <property type="match status" value="1"/>
</dbReference>
<dbReference type="InterPro" id="IPR000535">
    <property type="entry name" value="MSP_dom"/>
</dbReference>
<dbReference type="OMA" id="LRCTFEM"/>
<keyword evidence="11" id="KW-1185">Reference proteome</keyword>
<dbReference type="GO" id="GO:0061817">
    <property type="term" value="P:endoplasmic reticulum-plasma membrane tethering"/>
    <property type="evidence" value="ECO:0007669"/>
    <property type="project" value="TreeGrafter"/>
</dbReference>
<dbReference type="STRING" id="104421.E2A3F5"/>
<feature type="coiled-coil region" evidence="6">
    <location>
        <begin position="176"/>
        <end position="210"/>
    </location>
</feature>
<proteinExistence type="inferred from homology"/>
<dbReference type="GO" id="GO:0005789">
    <property type="term" value="C:endoplasmic reticulum membrane"/>
    <property type="evidence" value="ECO:0007669"/>
    <property type="project" value="InterPro"/>
</dbReference>
<evidence type="ECO:0000256" key="6">
    <source>
        <dbReference type="SAM" id="Coils"/>
    </source>
</evidence>
<evidence type="ECO:0000256" key="1">
    <source>
        <dbReference type="ARBA" id="ARBA00004211"/>
    </source>
</evidence>
<evidence type="ECO:0000256" key="4">
    <source>
        <dbReference type="ARBA" id="ARBA00022989"/>
    </source>
</evidence>
<gene>
    <name evidence="10" type="ORF">EAG_13970</name>
</gene>
<evidence type="ECO:0000313" key="10">
    <source>
        <dbReference type="EMBL" id="EFN72019.1"/>
    </source>
</evidence>
<evidence type="ECO:0000313" key="11">
    <source>
        <dbReference type="Proteomes" id="UP000000311"/>
    </source>
</evidence>
<evidence type="ECO:0000259" key="9">
    <source>
        <dbReference type="PROSITE" id="PS50202"/>
    </source>
</evidence>
<feature type="region of interest" description="Disordered" evidence="7">
    <location>
        <begin position="139"/>
        <end position="172"/>
    </location>
</feature>
<keyword evidence="3 8" id="KW-0812">Transmembrane</keyword>
<keyword evidence="6" id="KW-0175">Coiled coil</keyword>
<keyword evidence="4 8" id="KW-1133">Transmembrane helix</keyword>
<evidence type="ECO:0000256" key="8">
    <source>
        <dbReference type="SAM" id="Phobius"/>
    </source>
</evidence>
<dbReference type="FunCoup" id="E2A3F5">
    <property type="interactions" value="865"/>
</dbReference>
<name>E2A3F5_CAMFO</name>
<evidence type="ECO:0000256" key="7">
    <source>
        <dbReference type="SAM" id="MobiDB-lite"/>
    </source>
</evidence>
<dbReference type="OrthoDB" id="264603at2759"/>
<dbReference type="SUPFAM" id="SSF49354">
    <property type="entry name" value="PapD-like"/>
    <property type="match status" value="1"/>
</dbReference>
<dbReference type="GO" id="GO:0090158">
    <property type="term" value="P:endoplasmic reticulum membrane organization"/>
    <property type="evidence" value="ECO:0007669"/>
    <property type="project" value="TreeGrafter"/>
</dbReference>
<dbReference type="PIRSF" id="PIRSF019693">
    <property type="entry name" value="VAMP-associated"/>
    <property type="match status" value="1"/>
</dbReference>
<dbReference type="InterPro" id="IPR008962">
    <property type="entry name" value="PapD-like_sf"/>
</dbReference>
<evidence type="ECO:0000256" key="2">
    <source>
        <dbReference type="ARBA" id="ARBA00008932"/>
    </source>
</evidence>
<sequence length="263" mass="29111">MSSKPVEKPEQVLIIEPQSELRFRGPFTGGPVTSYIKLINPTNKKVYFKIKTTVPKRYCVRPNSGVLKPKDVIEIAVCLQPYDFDPSEKNKHKFMVQTVIAPDDDDDEYPVDVWKDINPDQLMDSKLKCVFENPVTSTTSTAKTTATTTTTKPDSNATNGKNKTVGDSVKSSPKVLGEAEEKLLKAAQEVNQLRVEESTLRQENLQLREDLMKWRNVALGNDGNLAAARVLTSQSNSQLSPTSTSVLIAIAMVIVGYLLGKLI</sequence>
<feature type="compositionally biased region" description="Polar residues" evidence="7">
    <location>
        <begin position="153"/>
        <end position="162"/>
    </location>
</feature>
<accession>E2A3F5</accession>
<dbReference type="GO" id="GO:0005886">
    <property type="term" value="C:plasma membrane"/>
    <property type="evidence" value="ECO:0007669"/>
    <property type="project" value="TreeGrafter"/>
</dbReference>
<dbReference type="GO" id="GO:0033149">
    <property type="term" value="F:FFAT motif binding"/>
    <property type="evidence" value="ECO:0007669"/>
    <property type="project" value="TreeGrafter"/>
</dbReference>
<dbReference type="PANTHER" id="PTHR10809">
    <property type="entry name" value="VESICLE-ASSOCIATED MEMBRANE PROTEIN-ASSOCIATED PROTEIN"/>
    <property type="match status" value="1"/>
</dbReference>
<keyword evidence="5 8" id="KW-0472">Membrane</keyword>
<dbReference type="Pfam" id="PF00635">
    <property type="entry name" value="Motile_Sperm"/>
    <property type="match status" value="1"/>
</dbReference>
<reference evidence="10 11" key="1">
    <citation type="journal article" date="2010" name="Science">
        <title>Genomic comparison of the ants Camponotus floridanus and Harpegnathos saltator.</title>
        <authorList>
            <person name="Bonasio R."/>
            <person name="Zhang G."/>
            <person name="Ye C."/>
            <person name="Mutti N.S."/>
            <person name="Fang X."/>
            <person name="Qin N."/>
            <person name="Donahue G."/>
            <person name="Yang P."/>
            <person name="Li Q."/>
            <person name="Li C."/>
            <person name="Zhang P."/>
            <person name="Huang Z."/>
            <person name="Berger S.L."/>
            <person name="Reinberg D."/>
            <person name="Wang J."/>
            <person name="Liebig J."/>
        </authorList>
    </citation>
    <scope>NUCLEOTIDE SEQUENCE [LARGE SCALE GENOMIC DNA]</scope>
    <source>
        <strain evidence="11">C129</strain>
    </source>
</reference>
<organism evidence="11">
    <name type="scientific">Camponotus floridanus</name>
    <name type="common">Florida carpenter ant</name>
    <dbReference type="NCBI Taxonomy" id="104421"/>
    <lineage>
        <taxon>Eukaryota</taxon>
        <taxon>Metazoa</taxon>
        <taxon>Ecdysozoa</taxon>
        <taxon>Arthropoda</taxon>
        <taxon>Hexapoda</taxon>
        <taxon>Insecta</taxon>
        <taxon>Pterygota</taxon>
        <taxon>Neoptera</taxon>
        <taxon>Endopterygota</taxon>
        <taxon>Hymenoptera</taxon>
        <taxon>Apocrita</taxon>
        <taxon>Aculeata</taxon>
        <taxon>Formicoidea</taxon>
        <taxon>Formicidae</taxon>
        <taxon>Formicinae</taxon>
        <taxon>Camponotus</taxon>
    </lineage>
</organism>
<dbReference type="Gene3D" id="2.60.40.10">
    <property type="entry name" value="Immunoglobulins"/>
    <property type="match status" value="1"/>
</dbReference>
<dbReference type="EMBL" id="GL436428">
    <property type="protein sequence ID" value="EFN72019.1"/>
    <property type="molecule type" value="Genomic_DNA"/>
</dbReference>
<feature type="domain" description="MSP" evidence="9">
    <location>
        <begin position="12"/>
        <end position="132"/>
    </location>
</feature>